<dbReference type="InterPro" id="IPR036271">
    <property type="entry name" value="Tet_transcr_reg_TetR-rel_C_sf"/>
</dbReference>
<dbReference type="InterPro" id="IPR041467">
    <property type="entry name" value="Sco4008_C"/>
</dbReference>
<dbReference type="InterPro" id="IPR009057">
    <property type="entry name" value="Homeodomain-like_sf"/>
</dbReference>
<proteinExistence type="predicted"/>
<dbReference type="PROSITE" id="PS50977">
    <property type="entry name" value="HTH_TETR_2"/>
    <property type="match status" value="1"/>
</dbReference>
<accession>A0A7W7VT99</accession>
<dbReference type="SUPFAM" id="SSF48498">
    <property type="entry name" value="Tetracyclin repressor-like, C-terminal domain"/>
    <property type="match status" value="1"/>
</dbReference>
<protein>
    <submittedName>
        <fullName evidence="4">AcrR family transcriptional regulator</fullName>
    </submittedName>
</protein>
<dbReference type="SUPFAM" id="SSF46689">
    <property type="entry name" value="Homeodomain-like"/>
    <property type="match status" value="1"/>
</dbReference>
<dbReference type="Pfam" id="PF00440">
    <property type="entry name" value="TetR_N"/>
    <property type="match status" value="1"/>
</dbReference>
<comment type="caution">
    <text evidence="4">The sequence shown here is derived from an EMBL/GenBank/DDBJ whole genome shotgun (WGS) entry which is preliminary data.</text>
</comment>
<keyword evidence="1 2" id="KW-0238">DNA-binding</keyword>
<dbReference type="PANTHER" id="PTHR30328:SF54">
    <property type="entry name" value="HTH-TYPE TRANSCRIPTIONAL REPRESSOR SCO4008"/>
    <property type="match status" value="1"/>
</dbReference>
<reference evidence="4 5" key="1">
    <citation type="submission" date="2020-08" db="EMBL/GenBank/DDBJ databases">
        <title>Sequencing the genomes of 1000 actinobacteria strains.</title>
        <authorList>
            <person name="Klenk H.-P."/>
        </authorList>
    </citation>
    <scope>NUCLEOTIDE SEQUENCE [LARGE SCALE GENOMIC DNA]</scope>
    <source>
        <strain evidence="4 5">DSM 41654</strain>
    </source>
</reference>
<name>A0A7W7VT99_KITKI</name>
<dbReference type="PRINTS" id="PR00455">
    <property type="entry name" value="HTHTETR"/>
</dbReference>
<dbReference type="PANTHER" id="PTHR30328">
    <property type="entry name" value="TRANSCRIPTIONAL REPRESSOR"/>
    <property type="match status" value="1"/>
</dbReference>
<organism evidence="4 5">
    <name type="scientific">Kitasatospora kifunensis</name>
    <name type="common">Streptomyces kifunensis</name>
    <dbReference type="NCBI Taxonomy" id="58351"/>
    <lineage>
        <taxon>Bacteria</taxon>
        <taxon>Bacillati</taxon>
        <taxon>Actinomycetota</taxon>
        <taxon>Actinomycetes</taxon>
        <taxon>Kitasatosporales</taxon>
        <taxon>Streptomycetaceae</taxon>
        <taxon>Kitasatospora</taxon>
    </lineage>
</organism>
<dbReference type="Pfam" id="PF17926">
    <property type="entry name" value="TetR_C_21"/>
    <property type="match status" value="1"/>
</dbReference>
<dbReference type="GO" id="GO:0006355">
    <property type="term" value="P:regulation of DNA-templated transcription"/>
    <property type="evidence" value="ECO:0007669"/>
    <property type="project" value="UniProtKB-ARBA"/>
</dbReference>
<sequence length="206" mass="22210">MARDITATRALLIAAARDEFARHGIGGARVERIAQQAGVSKERIYGHFGSKEKLFEAVTVEVLAEHTTALGLPSGDVVEYVGRIYDFHRDNPQLLRLLLWEAQHYGAEPAGDDGERREHYAEKVAALAQILGTEPDQGTAATLLTLIGLAVWPHAVPQLARLIVGGTPEQAQEVIRARVLEFARLALSTERLSTAPAPAPAPAPSS</sequence>
<dbReference type="GO" id="GO:0003677">
    <property type="term" value="F:DNA binding"/>
    <property type="evidence" value="ECO:0007669"/>
    <property type="project" value="UniProtKB-UniRule"/>
</dbReference>
<feature type="DNA-binding region" description="H-T-H motif" evidence="2">
    <location>
        <begin position="29"/>
        <end position="48"/>
    </location>
</feature>
<gene>
    <name evidence="4" type="ORF">FHR34_000995</name>
</gene>
<evidence type="ECO:0000313" key="5">
    <source>
        <dbReference type="Proteomes" id="UP000540506"/>
    </source>
</evidence>
<dbReference type="RefSeq" id="WP_184934250.1">
    <property type="nucleotide sequence ID" value="NZ_JACHJV010000001.1"/>
</dbReference>
<dbReference type="AlphaFoldDB" id="A0A7W7VT99"/>
<keyword evidence="5" id="KW-1185">Reference proteome</keyword>
<dbReference type="InterPro" id="IPR001647">
    <property type="entry name" value="HTH_TetR"/>
</dbReference>
<dbReference type="Proteomes" id="UP000540506">
    <property type="component" value="Unassembled WGS sequence"/>
</dbReference>
<evidence type="ECO:0000256" key="2">
    <source>
        <dbReference type="PROSITE-ProRule" id="PRU00335"/>
    </source>
</evidence>
<dbReference type="EMBL" id="JACHJV010000001">
    <property type="protein sequence ID" value="MBB4922002.1"/>
    <property type="molecule type" value="Genomic_DNA"/>
</dbReference>
<feature type="domain" description="HTH tetR-type" evidence="3">
    <location>
        <begin position="6"/>
        <end position="66"/>
    </location>
</feature>
<dbReference type="InterPro" id="IPR050109">
    <property type="entry name" value="HTH-type_TetR-like_transc_reg"/>
</dbReference>
<evidence type="ECO:0000259" key="3">
    <source>
        <dbReference type="PROSITE" id="PS50977"/>
    </source>
</evidence>
<dbReference type="Gene3D" id="1.10.357.10">
    <property type="entry name" value="Tetracycline Repressor, domain 2"/>
    <property type="match status" value="1"/>
</dbReference>
<evidence type="ECO:0000313" key="4">
    <source>
        <dbReference type="EMBL" id="MBB4922002.1"/>
    </source>
</evidence>
<evidence type="ECO:0000256" key="1">
    <source>
        <dbReference type="ARBA" id="ARBA00023125"/>
    </source>
</evidence>